<accession>A0A139N6K3</accession>
<evidence type="ECO:0000313" key="3">
    <source>
        <dbReference type="Proteomes" id="UP000070096"/>
    </source>
</evidence>
<dbReference type="PATRIC" id="fig|1302.21.peg.1241"/>
<dbReference type="EMBL" id="LQRC01000167">
    <property type="protein sequence ID" value="KXT71685.1"/>
    <property type="molecule type" value="Genomic_DNA"/>
</dbReference>
<sequence>MYHPCKRGNQLTTPKPIPAVTNISNKESGIIKKQQVFFDKKGGRKFNSLPHLFPFTD</sequence>
<evidence type="ECO:0000313" key="2">
    <source>
        <dbReference type="EMBL" id="KXT71685.1"/>
    </source>
</evidence>
<evidence type="ECO:0000256" key="1">
    <source>
        <dbReference type="SAM" id="MobiDB-lite"/>
    </source>
</evidence>
<dbReference type="AlphaFoldDB" id="A0A139N6K3"/>
<protein>
    <submittedName>
        <fullName evidence="2">Uncharacterized protein</fullName>
    </submittedName>
</protein>
<feature type="region of interest" description="Disordered" evidence="1">
    <location>
        <begin position="1"/>
        <end position="20"/>
    </location>
</feature>
<proteinExistence type="predicted"/>
<reference evidence="2 3" key="1">
    <citation type="submission" date="2016-01" db="EMBL/GenBank/DDBJ databases">
        <title>Highly variable Streptococcus oralis are common among viridans streptococci isolated from primates.</title>
        <authorList>
            <person name="Denapaite D."/>
            <person name="Rieger M."/>
            <person name="Koendgen S."/>
            <person name="Brueckner R."/>
            <person name="Ochigava I."/>
            <person name="Kappeler P."/>
            <person name="Maetz-Rensing K."/>
            <person name="Leendertz F."/>
            <person name="Hakenbeck R."/>
        </authorList>
    </citation>
    <scope>NUCLEOTIDE SEQUENCE [LARGE SCALE GENOMIC DNA]</scope>
    <source>
        <strain evidence="2 3">DD07</strain>
    </source>
</reference>
<comment type="caution">
    <text evidence="2">The sequence shown here is derived from an EMBL/GenBank/DDBJ whole genome shotgun (WGS) entry which is preliminary data.</text>
</comment>
<dbReference type="Proteomes" id="UP000070096">
    <property type="component" value="Unassembled WGS sequence"/>
</dbReference>
<gene>
    <name evidence="2" type="ORF">SGODD07_01109</name>
</gene>
<name>A0A139N6K3_STRGN</name>
<organism evidence="2 3">
    <name type="scientific">Streptococcus gordonii</name>
    <dbReference type="NCBI Taxonomy" id="1302"/>
    <lineage>
        <taxon>Bacteria</taxon>
        <taxon>Bacillati</taxon>
        <taxon>Bacillota</taxon>
        <taxon>Bacilli</taxon>
        <taxon>Lactobacillales</taxon>
        <taxon>Streptococcaceae</taxon>
        <taxon>Streptococcus</taxon>
    </lineage>
</organism>